<dbReference type="InParanoid" id="A0A200QVM7"/>
<keyword evidence="1" id="KW-0678">Repressor</keyword>
<evidence type="ECO:0000313" key="5">
    <source>
        <dbReference type="EMBL" id="OVA14495.1"/>
    </source>
</evidence>
<dbReference type="EMBL" id="MVGT01001040">
    <property type="protein sequence ID" value="OVA14495.1"/>
    <property type="molecule type" value="Genomic_DNA"/>
</dbReference>
<evidence type="ECO:0000256" key="1">
    <source>
        <dbReference type="ARBA" id="ARBA00022491"/>
    </source>
</evidence>
<dbReference type="STRING" id="56857.A0A200QVM7"/>
<keyword evidence="3" id="KW-0804">Transcription</keyword>
<protein>
    <submittedName>
        <fullName evidence="5">Uncharacterized protein</fullName>
    </submittedName>
</protein>
<feature type="region of interest" description="Disordered" evidence="4">
    <location>
        <begin position="1"/>
        <end position="35"/>
    </location>
</feature>
<organism evidence="5 6">
    <name type="scientific">Macleaya cordata</name>
    <name type="common">Five-seeded plume-poppy</name>
    <name type="synonym">Bocconia cordata</name>
    <dbReference type="NCBI Taxonomy" id="56857"/>
    <lineage>
        <taxon>Eukaryota</taxon>
        <taxon>Viridiplantae</taxon>
        <taxon>Streptophyta</taxon>
        <taxon>Embryophyta</taxon>
        <taxon>Tracheophyta</taxon>
        <taxon>Spermatophyta</taxon>
        <taxon>Magnoliopsida</taxon>
        <taxon>Ranunculales</taxon>
        <taxon>Papaveraceae</taxon>
        <taxon>Papaveroideae</taxon>
        <taxon>Macleaya</taxon>
    </lineage>
</organism>
<evidence type="ECO:0000256" key="2">
    <source>
        <dbReference type="ARBA" id="ARBA00023015"/>
    </source>
</evidence>
<comment type="caution">
    <text evidence="5">The sequence shown here is derived from an EMBL/GenBank/DDBJ whole genome shotgun (WGS) entry which is preliminary data.</text>
</comment>
<keyword evidence="6" id="KW-1185">Reference proteome</keyword>
<gene>
    <name evidence="5" type="ORF">BVC80_1037g36</name>
</gene>
<feature type="compositionally biased region" description="Basic residues" evidence="4">
    <location>
        <begin position="22"/>
        <end position="32"/>
    </location>
</feature>
<dbReference type="GO" id="GO:0003700">
    <property type="term" value="F:DNA-binding transcription factor activity"/>
    <property type="evidence" value="ECO:0007669"/>
    <property type="project" value="InterPro"/>
</dbReference>
<dbReference type="OrthoDB" id="1926221at2759"/>
<sequence>MVLEEEQQQRCSNSSSGGGSRISKKLKQKKIPQRGLGVAQLEKIRLEEQQKKEASVFVPLPHQSSSISFPPPCPSNLSSSSSLFRSSSIPFSNFDLFIPPPPPPPLPTTTFYPYNTFNPPEGGENGGSGYSSAMGNPCELDGVGPKLDPRFAFRSTLPNDLNPTWPCINIQGKQQQQPPSSKVNVSISTSTSSGLNFQMEPPSNQSYCSNYLTSQLWPEEEKMVGMKRPWPFSLDNRPGSSFQFPQFGPQICRLDESSSCVNGGVFNFEPGNTIFREVPSNSAPLEWRGSSSELKSKKGTKETGSLDGKFLTLGPPPTSSSSTSSKAKQPLVFPATHHREFVDFDMPPYQVYNEDPFFGSSGTIQQQQPYYSFLPPKGQQIGRLTSKSNEQRGKVGEGLDLNLRL</sequence>
<evidence type="ECO:0000313" key="6">
    <source>
        <dbReference type="Proteomes" id="UP000195402"/>
    </source>
</evidence>
<dbReference type="InterPro" id="IPR040356">
    <property type="entry name" value="SPEAR"/>
</dbReference>
<feature type="region of interest" description="Disordered" evidence="4">
    <location>
        <begin position="282"/>
        <end position="330"/>
    </location>
</feature>
<proteinExistence type="predicted"/>
<dbReference type="OMA" id="TPNFREG"/>
<dbReference type="PANTHER" id="PTHR33388">
    <property type="entry name" value="OS01G0212500 PROTEIN"/>
    <property type="match status" value="1"/>
</dbReference>
<evidence type="ECO:0000256" key="3">
    <source>
        <dbReference type="ARBA" id="ARBA00023163"/>
    </source>
</evidence>
<dbReference type="PANTHER" id="PTHR33388:SF1">
    <property type="entry name" value="PROTEIN SPEAR2"/>
    <property type="match status" value="1"/>
</dbReference>
<dbReference type="AlphaFoldDB" id="A0A200QVM7"/>
<keyword evidence="2" id="KW-0805">Transcription regulation</keyword>
<evidence type="ECO:0000256" key="4">
    <source>
        <dbReference type="SAM" id="MobiDB-lite"/>
    </source>
</evidence>
<feature type="region of interest" description="Disordered" evidence="4">
    <location>
        <begin position="385"/>
        <end position="405"/>
    </location>
</feature>
<dbReference type="Proteomes" id="UP000195402">
    <property type="component" value="Unassembled WGS sequence"/>
</dbReference>
<name>A0A200QVM7_MACCD</name>
<reference evidence="5 6" key="1">
    <citation type="journal article" date="2017" name="Mol. Plant">
        <title>The Genome of Medicinal Plant Macleaya cordata Provides New Insights into Benzylisoquinoline Alkaloids Metabolism.</title>
        <authorList>
            <person name="Liu X."/>
            <person name="Liu Y."/>
            <person name="Huang P."/>
            <person name="Ma Y."/>
            <person name="Qing Z."/>
            <person name="Tang Q."/>
            <person name="Cao H."/>
            <person name="Cheng P."/>
            <person name="Zheng Y."/>
            <person name="Yuan Z."/>
            <person name="Zhou Y."/>
            <person name="Liu J."/>
            <person name="Tang Z."/>
            <person name="Zhuo Y."/>
            <person name="Zhang Y."/>
            <person name="Yu L."/>
            <person name="Huang J."/>
            <person name="Yang P."/>
            <person name="Peng Q."/>
            <person name="Zhang J."/>
            <person name="Jiang W."/>
            <person name="Zhang Z."/>
            <person name="Lin K."/>
            <person name="Ro D.K."/>
            <person name="Chen X."/>
            <person name="Xiong X."/>
            <person name="Shang Y."/>
            <person name="Huang S."/>
            <person name="Zeng J."/>
        </authorList>
    </citation>
    <scope>NUCLEOTIDE SEQUENCE [LARGE SCALE GENOMIC DNA]</scope>
    <source>
        <strain evidence="6">cv. BLH2017</strain>
        <tissue evidence="5">Root</tissue>
    </source>
</reference>
<feature type="compositionally biased region" description="Polar residues" evidence="4">
    <location>
        <begin position="282"/>
        <end position="293"/>
    </location>
</feature>
<accession>A0A200QVM7</accession>